<organism evidence="1 2">
    <name type="scientific">Ziziphus jujuba var. spinosa</name>
    <dbReference type="NCBI Taxonomy" id="714518"/>
    <lineage>
        <taxon>Eukaryota</taxon>
        <taxon>Viridiplantae</taxon>
        <taxon>Streptophyta</taxon>
        <taxon>Embryophyta</taxon>
        <taxon>Tracheophyta</taxon>
        <taxon>Spermatophyta</taxon>
        <taxon>Magnoliopsida</taxon>
        <taxon>eudicotyledons</taxon>
        <taxon>Gunneridae</taxon>
        <taxon>Pentapetalae</taxon>
        <taxon>rosids</taxon>
        <taxon>fabids</taxon>
        <taxon>Rosales</taxon>
        <taxon>Rhamnaceae</taxon>
        <taxon>Paliureae</taxon>
        <taxon>Ziziphus</taxon>
    </lineage>
</organism>
<evidence type="ECO:0008006" key="3">
    <source>
        <dbReference type="Google" id="ProtNLM"/>
    </source>
</evidence>
<evidence type="ECO:0000313" key="1">
    <source>
        <dbReference type="EMBL" id="KAH7510598.1"/>
    </source>
</evidence>
<dbReference type="InterPro" id="IPR053085">
    <property type="entry name" value="Jasmonate-induced_protein"/>
</dbReference>
<dbReference type="PANTHER" id="PTHR36482">
    <property type="entry name" value="OSJNBA0024J22.15 PROTEIN"/>
    <property type="match status" value="1"/>
</dbReference>
<comment type="caution">
    <text evidence="1">The sequence shown here is derived from an EMBL/GenBank/DDBJ whole genome shotgun (WGS) entry which is preliminary data.</text>
</comment>
<dbReference type="PANTHER" id="PTHR36482:SF5">
    <property type="entry name" value="23 KDA JASMONATE-INDUCED PROTEIN-LIKE"/>
    <property type="match status" value="1"/>
</dbReference>
<gene>
    <name evidence="1" type="ORF">FEM48_ZijujUnG0109200</name>
</gene>
<dbReference type="Pfam" id="PF21230">
    <property type="entry name" value="Nakanori"/>
    <property type="match status" value="1"/>
</dbReference>
<name>A0A978U828_ZIZJJ</name>
<dbReference type="EMBL" id="JAEACU010000434">
    <property type="protein sequence ID" value="KAH7510598.1"/>
    <property type="molecule type" value="Genomic_DNA"/>
</dbReference>
<dbReference type="Proteomes" id="UP000813462">
    <property type="component" value="Unassembled WGS sequence"/>
</dbReference>
<protein>
    <recommendedName>
        <fullName evidence="3">23 kDa jasmonate-induced protein-like</fullName>
    </recommendedName>
</protein>
<reference evidence="1" key="1">
    <citation type="journal article" date="2021" name="Front. Plant Sci.">
        <title>Chromosome-Scale Genome Assembly for Chinese Sour Jujube and Insights Into Its Genome Evolution and Domestication Signature.</title>
        <authorList>
            <person name="Shen L.-Y."/>
            <person name="Luo H."/>
            <person name="Wang X.-L."/>
            <person name="Wang X.-M."/>
            <person name="Qiu X.-J."/>
            <person name="Liu H."/>
            <person name="Zhou S.-S."/>
            <person name="Jia K.-H."/>
            <person name="Nie S."/>
            <person name="Bao Y.-T."/>
            <person name="Zhang R.-G."/>
            <person name="Yun Q.-Z."/>
            <person name="Chai Y.-H."/>
            <person name="Lu J.-Y."/>
            <person name="Li Y."/>
            <person name="Zhao S.-W."/>
            <person name="Mao J.-F."/>
            <person name="Jia S.-G."/>
            <person name="Mao Y.-M."/>
        </authorList>
    </citation>
    <scope>NUCLEOTIDE SEQUENCE</scope>
    <source>
        <strain evidence="1">AT0</strain>
        <tissue evidence="1">Leaf</tissue>
    </source>
</reference>
<dbReference type="AlphaFoldDB" id="A0A978U828"/>
<sequence>MIENGQWGVFLHRRAPKPEFGSTGAVVYHGTDAENKACDWILAWKNPYDKSQHKNTAYTEVREINHFYNDDNTWKRVRDGMKKFKLADKSNHYGCLSSVKIGEGRYSHFTAVLTLEKANENTR</sequence>
<evidence type="ECO:0000313" key="2">
    <source>
        <dbReference type="Proteomes" id="UP000813462"/>
    </source>
</evidence>
<dbReference type="InterPro" id="IPR049065">
    <property type="entry name" value="Nakanori"/>
</dbReference>
<accession>A0A978U828</accession>
<proteinExistence type="predicted"/>